<keyword evidence="2" id="KW-1185">Reference proteome</keyword>
<sequence length="92" mass="10892">MYLQNLGRYFTTSANLPLITVKEENLILRRFEKDFGKFDTCRRLPRTSPVILGDKNQFDKRQEINFRVSIFPTSKLLNPSFPFRMSRIFLSA</sequence>
<dbReference type="EMBL" id="BPLQ01002661">
    <property type="protein sequence ID" value="GIX94841.1"/>
    <property type="molecule type" value="Genomic_DNA"/>
</dbReference>
<reference evidence="1 2" key="1">
    <citation type="submission" date="2021-06" db="EMBL/GenBank/DDBJ databases">
        <title>Caerostris darwini draft genome.</title>
        <authorList>
            <person name="Kono N."/>
            <person name="Arakawa K."/>
        </authorList>
    </citation>
    <scope>NUCLEOTIDE SEQUENCE [LARGE SCALE GENOMIC DNA]</scope>
</reference>
<dbReference type="AlphaFoldDB" id="A0AAV4PGL1"/>
<dbReference type="Proteomes" id="UP001054837">
    <property type="component" value="Unassembled WGS sequence"/>
</dbReference>
<accession>A0AAV4PGL1</accession>
<organism evidence="1 2">
    <name type="scientific">Caerostris darwini</name>
    <dbReference type="NCBI Taxonomy" id="1538125"/>
    <lineage>
        <taxon>Eukaryota</taxon>
        <taxon>Metazoa</taxon>
        <taxon>Ecdysozoa</taxon>
        <taxon>Arthropoda</taxon>
        <taxon>Chelicerata</taxon>
        <taxon>Arachnida</taxon>
        <taxon>Araneae</taxon>
        <taxon>Araneomorphae</taxon>
        <taxon>Entelegynae</taxon>
        <taxon>Araneoidea</taxon>
        <taxon>Araneidae</taxon>
        <taxon>Caerostris</taxon>
    </lineage>
</organism>
<proteinExistence type="predicted"/>
<name>A0AAV4PGL1_9ARAC</name>
<gene>
    <name evidence="1" type="ORF">CDAR_503821</name>
</gene>
<comment type="caution">
    <text evidence="1">The sequence shown here is derived from an EMBL/GenBank/DDBJ whole genome shotgun (WGS) entry which is preliminary data.</text>
</comment>
<protein>
    <submittedName>
        <fullName evidence="1">Uncharacterized protein</fullName>
    </submittedName>
</protein>
<evidence type="ECO:0000313" key="2">
    <source>
        <dbReference type="Proteomes" id="UP001054837"/>
    </source>
</evidence>
<evidence type="ECO:0000313" key="1">
    <source>
        <dbReference type="EMBL" id="GIX94841.1"/>
    </source>
</evidence>